<dbReference type="InterPro" id="IPR003749">
    <property type="entry name" value="ThiS/MoaD-like"/>
</dbReference>
<keyword evidence="2" id="KW-1185">Reference proteome</keyword>
<name>A0A516V5H2_9GAMM</name>
<sequence length="86" mass="8905">MKLQVQLFGPFRDFQPQALLELDVADGANVAAAREALAAHAASHWPACTPGLLRSTAFASESALLRDGDALPADGRIAVIPPVNGG</sequence>
<dbReference type="Gene3D" id="3.10.20.30">
    <property type="match status" value="1"/>
</dbReference>
<accession>A0A516V5H2</accession>
<protein>
    <submittedName>
        <fullName evidence="1">Thiamine biosynthesis protein ThiS</fullName>
    </submittedName>
</protein>
<dbReference type="OrthoDB" id="5957481at2"/>
<reference evidence="1 2" key="1">
    <citation type="submission" date="2019-07" db="EMBL/GenBank/DDBJ databases">
        <title>Lysobacter weifangensis sp. nov., isolated from bensulfuron-methyl contaminated farmland soil.</title>
        <authorList>
            <person name="Zhao H."/>
        </authorList>
    </citation>
    <scope>NUCLEOTIDE SEQUENCE [LARGE SCALE GENOMIC DNA]</scope>
    <source>
        <strain evidence="1 2">CC-Bw-6</strain>
    </source>
</reference>
<dbReference type="SUPFAM" id="SSF54285">
    <property type="entry name" value="MoaD/ThiS"/>
    <property type="match status" value="1"/>
</dbReference>
<evidence type="ECO:0000313" key="1">
    <source>
        <dbReference type="EMBL" id="QDQ73768.1"/>
    </source>
</evidence>
<dbReference type="AlphaFoldDB" id="A0A516V5H2"/>
<dbReference type="InterPro" id="IPR016155">
    <property type="entry name" value="Mopterin_synth/thiamin_S_b"/>
</dbReference>
<proteinExistence type="predicted"/>
<organism evidence="1 2">
    <name type="scientific">Pseudoluteimonas lycopersici</name>
    <dbReference type="NCBI Taxonomy" id="1324796"/>
    <lineage>
        <taxon>Bacteria</taxon>
        <taxon>Pseudomonadati</taxon>
        <taxon>Pseudomonadota</taxon>
        <taxon>Gammaproteobacteria</taxon>
        <taxon>Lysobacterales</taxon>
        <taxon>Lysobacteraceae</taxon>
        <taxon>Pseudoluteimonas</taxon>
    </lineage>
</organism>
<dbReference type="Proteomes" id="UP000315891">
    <property type="component" value="Chromosome"/>
</dbReference>
<dbReference type="InterPro" id="IPR012675">
    <property type="entry name" value="Beta-grasp_dom_sf"/>
</dbReference>
<gene>
    <name evidence="1" type="ORF">FNZ56_07720</name>
</gene>
<dbReference type="EMBL" id="CP041742">
    <property type="protein sequence ID" value="QDQ73768.1"/>
    <property type="molecule type" value="Genomic_DNA"/>
</dbReference>
<evidence type="ECO:0000313" key="2">
    <source>
        <dbReference type="Proteomes" id="UP000315891"/>
    </source>
</evidence>
<dbReference type="Pfam" id="PF02597">
    <property type="entry name" value="ThiS"/>
    <property type="match status" value="1"/>
</dbReference>
<dbReference type="RefSeq" id="WP_143879280.1">
    <property type="nucleotide sequence ID" value="NZ_BAABLZ010000001.1"/>
</dbReference>